<keyword evidence="11" id="KW-0503">Monooxygenase</keyword>
<comment type="caution">
    <text evidence="14">The sequence shown here is derived from an EMBL/GenBank/DDBJ whole genome shotgun (WGS) entry which is preliminary data.</text>
</comment>
<keyword evidence="6" id="KW-0812">Transmembrane</keyword>
<evidence type="ECO:0000256" key="4">
    <source>
        <dbReference type="ARBA" id="ARBA00010617"/>
    </source>
</evidence>
<dbReference type="GO" id="GO:0005506">
    <property type="term" value="F:iron ion binding"/>
    <property type="evidence" value="ECO:0007669"/>
    <property type="project" value="InterPro"/>
</dbReference>
<proteinExistence type="inferred from homology"/>
<evidence type="ECO:0000256" key="12">
    <source>
        <dbReference type="ARBA" id="ARBA00023136"/>
    </source>
</evidence>
<dbReference type="PANTHER" id="PTHR24305:SF166">
    <property type="entry name" value="CYTOCHROME P450 12A4, MITOCHONDRIAL-RELATED"/>
    <property type="match status" value="1"/>
</dbReference>
<evidence type="ECO:0000313" key="14">
    <source>
        <dbReference type="EMBL" id="RDB25710.1"/>
    </source>
</evidence>
<protein>
    <submittedName>
        <fullName evidence="14">Leukotriene-B4 omega-hydroxylase 3</fullName>
    </submittedName>
</protein>
<dbReference type="Pfam" id="PF00067">
    <property type="entry name" value="p450"/>
    <property type="match status" value="1"/>
</dbReference>
<evidence type="ECO:0000256" key="10">
    <source>
        <dbReference type="ARBA" id="ARBA00023004"/>
    </source>
</evidence>
<keyword evidence="15" id="KW-1185">Reference proteome</keyword>
<dbReference type="InParanoid" id="A0A369JWV3"/>
<organism evidence="14 15">
    <name type="scientific">Hypsizygus marmoreus</name>
    <name type="common">White beech mushroom</name>
    <name type="synonym">Agaricus marmoreus</name>
    <dbReference type="NCBI Taxonomy" id="39966"/>
    <lineage>
        <taxon>Eukaryota</taxon>
        <taxon>Fungi</taxon>
        <taxon>Dikarya</taxon>
        <taxon>Basidiomycota</taxon>
        <taxon>Agaricomycotina</taxon>
        <taxon>Agaricomycetes</taxon>
        <taxon>Agaricomycetidae</taxon>
        <taxon>Agaricales</taxon>
        <taxon>Tricholomatineae</taxon>
        <taxon>Lyophyllaceae</taxon>
        <taxon>Hypsizygus</taxon>
    </lineage>
</organism>
<evidence type="ECO:0000256" key="13">
    <source>
        <dbReference type="PIRSR" id="PIRSR602401-1"/>
    </source>
</evidence>
<name>A0A369JWV3_HYPMA</name>
<evidence type="ECO:0000256" key="5">
    <source>
        <dbReference type="ARBA" id="ARBA00022617"/>
    </source>
</evidence>
<evidence type="ECO:0000256" key="9">
    <source>
        <dbReference type="ARBA" id="ARBA00023002"/>
    </source>
</evidence>
<comment type="subcellular location">
    <subcellularLocation>
        <location evidence="2">Membrane</location>
    </subcellularLocation>
</comment>
<dbReference type="PRINTS" id="PR00385">
    <property type="entry name" value="P450"/>
</dbReference>
<evidence type="ECO:0000256" key="8">
    <source>
        <dbReference type="ARBA" id="ARBA00022989"/>
    </source>
</evidence>
<evidence type="ECO:0000256" key="3">
    <source>
        <dbReference type="ARBA" id="ARBA00004721"/>
    </source>
</evidence>
<dbReference type="PANTHER" id="PTHR24305">
    <property type="entry name" value="CYTOCHROME P450"/>
    <property type="match status" value="1"/>
</dbReference>
<dbReference type="PRINTS" id="PR00463">
    <property type="entry name" value="EP450I"/>
</dbReference>
<keyword evidence="8" id="KW-1133">Transmembrane helix</keyword>
<dbReference type="EMBL" id="LUEZ02000040">
    <property type="protein sequence ID" value="RDB25710.1"/>
    <property type="molecule type" value="Genomic_DNA"/>
</dbReference>
<evidence type="ECO:0000313" key="15">
    <source>
        <dbReference type="Proteomes" id="UP000076154"/>
    </source>
</evidence>
<dbReference type="STRING" id="39966.A0A369JWV3"/>
<reference evidence="14" key="1">
    <citation type="submission" date="2018-04" db="EMBL/GenBank/DDBJ databases">
        <title>Whole genome sequencing of Hypsizygus marmoreus.</title>
        <authorList>
            <person name="Choi I.-G."/>
            <person name="Min B."/>
            <person name="Kim J.-G."/>
            <person name="Kim S."/>
            <person name="Oh Y.-L."/>
            <person name="Kong W.-S."/>
            <person name="Park H."/>
            <person name="Jeong J."/>
            <person name="Song E.-S."/>
        </authorList>
    </citation>
    <scope>NUCLEOTIDE SEQUENCE [LARGE SCALE GENOMIC DNA]</scope>
    <source>
        <strain evidence="14">51987-8</strain>
    </source>
</reference>
<dbReference type="AlphaFoldDB" id="A0A369JWV3"/>
<evidence type="ECO:0000256" key="7">
    <source>
        <dbReference type="ARBA" id="ARBA00022723"/>
    </source>
</evidence>
<evidence type="ECO:0000256" key="2">
    <source>
        <dbReference type="ARBA" id="ARBA00004370"/>
    </source>
</evidence>
<keyword evidence="12" id="KW-0472">Membrane</keyword>
<accession>A0A369JWV3</accession>
<dbReference type="InterPro" id="IPR002401">
    <property type="entry name" value="Cyt_P450_E_grp-I"/>
</dbReference>
<evidence type="ECO:0000256" key="1">
    <source>
        <dbReference type="ARBA" id="ARBA00001971"/>
    </source>
</evidence>
<dbReference type="InterPro" id="IPR050121">
    <property type="entry name" value="Cytochrome_P450_monoxygenase"/>
</dbReference>
<dbReference type="GO" id="GO:0004497">
    <property type="term" value="F:monooxygenase activity"/>
    <property type="evidence" value="ECO:0007669"/>
    <property type="project" value="UniProtKB-KW"/>
</dbReference>
<dbReference type="Proteomes" id="UP000076154">
    <property type="component" value="Unassembled WGS sequence"/>
</dbReference>
<dbReference type="GO" id="GO:0016705">
    <property type="term" value="F:oxidoreductase activity, acting on paired donors, with incorporation or reduction of molecular oxygen"/>
    <property type="evidence" value="ECO:0007669"/>
    <property type="project" value="InterPro"/>
</dbReference>
<comment type="similarity">
    <text evidence="4">Belongs to the cytochrome P450 family.</text>
</comment>
<comment type="cofactor">
    <cofactor evidence="1 13">
        <name>heme</name>
        <dbReference type="ChEBI" id="CHEBI:30413"/>
    </cofactor>
</comment>
<dbReference type="InterPro" id="IPR001128">
    <property type="entry name" value="Cyt_P450"/>
</dbReference>
<sequence>MILKVLFTAGALFSISRAYQFYQGWKKLHFLPGFYPLFSPMSLLGALIPSTWWNPGINWPWVQRHTAFFNHSHDVIAMVPILLGDPLAYVGSLDVTRQLLSAEGKTGLTKPPEFTSILLLWGDNLVSASGEMWKRHRRLVAPAFTPKTYALVWEETITTYREMVVAQGWDQGKEFVIPKINSLPMKFALIIISRCGFGLPMSWVDVEDKEDALSFGQSLSMVCEYKIIRLILPRWVYKLPIKKLHDIEEAYVTLAEFMRSFVLRRKQEIDEKGVEEEGQRGDLFTRLVAALGSADKYGLEEQEVIGNTFTLMFAGHETTAKVISATLGLLAIHQGEQEKAYQEILSVCPAGTDPQLEDAPRLTHLLACFQEALRLYPPGSILSRETTQDVVVEISHPSKQSLVIEKGTRLIIDMIAIHYDPKVFPDPERFLPSRWYGVPDLDVSMYGIGPRACIGRKFAQTEATCFLALFLRDWKLDVVLKDGETRQEYEARVMGKASIDGLAFGVGPIALKLVRRG</sequence>
<feature type="binding site" description="axial binding residue" evidence="13">
    <location>
        <position position="453"/>
    </location>
    <ligand>
        <name>heme</name>
        <dbReference type="ChEBI" id="CHEBI:30413"/>
    </ligand>
    <ligandPart>
        <name>Fe</name>
        <dbReference type="ChEBI" id="CHEBI:18248"/>
    </ligandPart>
</feature>
<gene>
    <name evidence="14" type="primary">Cyp4f14_1</name>
    <name evidence="14" type="ORF">Hypma_006378</name>
</gene>
<comment type="pathway">
    <text evidence="3">Secondary metabolite biosynthesis; terpenoid biosynthesis.</text>
</comment>
<dbReference type="GO" id="GO:0016020">
    <property type="term" value="C:membrane"/>
    <property type="evidence" value="ECO:0007669"/>
    <property type="project" value="UniProtKB-SubCell"/>
</dbReference>
<dbReference type="SUPFAM" id="SSF48264">
    <property type="entry name" value="Cytochrome P450"/>
    <property type="match status" value="1"/>
</dbReference>
<keyword evidence="9" id="KW-0560">Oxidoreductase</keyword>
<keyword evidence="5 13" id="KW-0349">Heme</keyword>
<dbReference type="InterPro" id="IPR036396">
    <property type="entry name" value="Cyt_P450_sf"/>
</dbReference>
<evidence type="ECO:0000256" key="6">
    <source>
        <dbReference type="ARBA" id="ARBA00022692"/>
    </source>
</evidence>
<keyword evidence="10 13" id="KW-0408">Iron</keyword>
<keyword evidence="7 13" id="KW-0479">Metal-binding</keyword>
<dbReference type="OrthoDB" id="1470350at2759"/>
<dbReference type="GO" id="GO:0020037">
    <property type="term" value="F:heme binding"/>
    <property type="evidence" value="ECO:0007669"/>
    <property type="project" value="InterPro"/>
</dbReference>
<evidence type="ECO:0000256" key="11">
    <source>
        <dbReference type="ARBA" id="ARBA00023033"/>
    </source>
</evidence>
<dbReference type="Gene3D" id="1.10.630.10">
    <property type="entry name" value="Cytochrome P450"/>
    <property type="match status" value="1"/>
</dbReference>